<protein>
    <submittedName>
        <fullName evidence="2">Uncharacterized protein</fullName>
    </submittedName>
</protein>
<organism evidence="2 5">
    <name type="scientific">Acorus calamus</name>
    <name type="common">Sweet flag</name>
    <dbReference type="NCBI Taxonomy" id="4465"/>
    <lineage>
        <taxon>Eukaryota</taxon>
        <taxon>Viridiplantae</taxon>
        <taxon>Streptophyta</taxon>
        <taxon>Embryophyta</taxon>
        <taxon>Tracheophyta</taxon>
        <taxon>Spermatophyta</taxon>
        <taxon>Magnoliopsida</taxon>
        <taxon>Liliopsida</taxon>
        <taxon>Acoraceae</taxon>
        <taxon>Acorus</taxon>
    </lineage>
</organism>
<feature type="compositionally biased region" description="Basic residues" evidence="1">
    <location>
        <begin position="215"/>
        <end position="226"/>
    </location>
</feature>
<feature type="region of interest" description="Disordered" evidence="1">
    <location>
        <begin position="108"/>
        <end position="135"/>
    </location>
</feature>
<proteinExistence type="predicted"/>
<feature type="region of interest" description="Disordered" evidence="1">
    <location>
        <begin position="214"/>
        <end position="237"/>
    </location>
</feature>
<reference evidence="2" key="1">
    <citation type="journal article" date="2023" name="Nat. Commun.">
        <title>Diploid and tetraploid genomes of Acorus and the evolution of monocots.</title>
        <authorList>
            <person name="Ma L."/>
            <person name="Liu K.W."/>
            <person name="Li Z."/>
            <person name="Hsiao Y.Y."/>
            <person name="Qi Y."/>
            <person name="Fu T."/>
            <person name="Tang G.D."/>
            <person name="Zhang D."/>
            <person name="Sun W.H."/>
            <person name="Liu D.K."/>
            <person name="Li Y."/>
            <person name="Chen G.Z."/>
            <person name="Liu X.D."/>
            <person name="Liao X.Y."/>
            <person name="Jiang Y.T."/>
            <person name="Yu X."/>
            <person name="Hao Y."/>
            <person name="Huang J."/>
            <person name="Zhao X.W."/>
            <person name="Ke S."/>
            <person name="Chen Y.Y."/>
            <person name="Wu W.L."/>
            <person name="Hsu J.L."/>
            <person name="Lin Y.F."/>
            <person name="Huang M.D."/>
            <person name="Li C.Y."/>
            <person name="Huang L."/>
            <person name="Wang Z.W."/>
            <person name="Zhao X."/>
            <person name="Zhong W.Y."/>
            <person name="Peng D.H."/>
            <person name="Ahmad S."/>
            <person name="Lan S."/>
            <person name="Zhang J.S."/>
            <person name="Tsai W.C."/>
            <person name="Van de Peer Y."/>
            <person name="Liu Z.J."/>
        </authorList>
    </citation>
    <scope>NUCLEOTIDE SEQUENCE</scope>
    <source>
        <strain evidence="2">CP</strain>
    </source>
</reference>
<evidence type="ECO:0000256" key="1">
    <source>
        <dbReference type="SAM" id="MobiDB-lite"/>
    </source>
</evidence>
<gene>
    <name evidence="2" type="ORF">QJS10_CPA08g00837</name>
    <name evidence="3" type="ORF">QJS10_CPA08g00850</name>
    <name evidence="4" type="ORF">QJS10_CPA08g00911</name>
</gene>
<dbReference type="PANTHER" id="PTHR33205">
    <property type="entry name" value="TRANSMEMBRANE PROTEIN"/>
    <property type="match status" value="1"/>
</dbReference>
<name>A0AAV9EAN1_ACOCL</name>
<dbReference type="AlphaFoldDB" id="A0AAV9EAN1"/>
<dbReference type="EMBL" id="JAUJYO010000008">
    <property type="protein sequence ID" value="KAK1310580.1"/>
    <property type="molecule type" value="Genomic_DNA"/>
</dbReference>
<dbReference type="EMBL" id="JAUJYO010000008">
    <property type="protein sequence ID" value="KAK1311028.1"/>
    <property type="molecule type" value="Genomic_DNA"/>
</dbReference>
<accession>A0AAV9EAN1</accession>
<dbReference type="EMBL" id="JAUJYO010000008">
    <property type="protein sequence ID" value="KAK1311038.1"/>
    <property type="molecule type" value="Genomic_DNA"/>
</dbReference>
<comment type="caution">
    <text evidence="2">The sequence shown here is derived from an EMBL/GenBank/DDBJ whole genome shotgun (WGS) entry which is preliminary data.</text>
</comment>
<dbReference type="Proteomes" id="UP001180020">
    <property type="component" value="Unassembled WGS sequence"/>
</dbReference>
<evidence type="ECO:0000313" key="4">
    <source>
        <dbReference type="EMBL" id="KAK1311038.1"/>
    </source>
</evidence>
<evidence type="ECO:0000313" key="3">
    <source>
        <dbReference type="EMBL" id="KAK1311028.1"/>
    </source>
</evidence>
<evidence type="ECO:0000313" key="5">
    <source>
        <dbReference type="Proteomes" id="UP001180020"/>
    </source>
</evidence>
<evidence type="ECO:0000313" key="2">
    <source>
        <dbReference type="EMBL" id="KAK1310580.1"/>
    </source>
</evidence>
<reference evidence="2" key="2">
    <citation type="submission" date="2023-06" db="EMBL/GenBank/DDBJ databases">
        <authorList>
            <person name="Ma L."/>
            <person name="Liu K.-W."/>
            <person name="Li Z."/>
            <person name="Hsiao Y.-Y."/>
            <person name="Qi Y."/>
            <person name="Fu T."/>
            <person name="Tang G."/>
            <person name="Zhang D."/>
            <person name="Sun W.-H."/>
            <person name="Liu D.-K."/>
            <person name="Li Y."/>
            <person name="Chen G.-Z."/>
            <person name="Liu X.-D."/>
            <person name="Liao X.-Y."/>
            <person name="Jiang Y.-T."/>
            <person name="Yu X."/>
            <person name="Hao Y."/>
            <person name="Huang J."/>
            <person name="Zhao X.-W."/>
            <person name="Ke S."/>
            <person name="Chen Y.-Y."/>
            <person name="Wu W.-L."/>
            <person name="Hsu J.-L."/>
            <person name="Lin Y.-F."/>
            <person name="Huang M.-D."/>
            <person name="Li C.-Y."/>
            <person name="Huang L."/>
            <person name="Wang Z.-W."/>
            <person name="Zhao X."/>
            <person name="Zhong W.-Y."/>
            <person name="Peng D.-H."/>
            <person name="Ahmad S."/>
            <person name="Lan S."/>
            <person name="Zhang J.-S."/>
            <person name="Tsai W.-C."/>
            <person name="Van De Peer Y."/>
            <person name="Liu Z.-J."/>
        </authorList>
    </citation>
    <scope>NUCLEOTIDE SEQUENCE</scope>
    <source>
        <strain evidence="2">CP</strain>
        <tissue evidence="2">Leaves</tissue>
    </source>
</reference>
<sequence length="237" mass="25352">MPEARGCQKLARPRGACCYPDRADDVSAGSGHDGALTLSGAPFQGTWARSVTEDASTDYNSSSGAARFSSWALPVSLAVTRGILTATGPLRTVAMVGFIRARCDARPGKASDASGHRMPCRDPQRTLGFSRPPTGERRANIRIRDEPRHRAGMVPRSDGRPAPGVAVAGKPAGWVRGRCHAPRPLSFLSRELLGADRAGVVFCFPLPARGEGRHRVNRGGGRHAHAWLRPGPAPRRR</sequence>
<dbReference type="PANTHER" id="PTHR33205:SF1">
    <property type="entry name" value="TRANSMEMBRANE PROTEIN"/>
    <property type="match status" value="1"/>
</dbReference>
<keyword evidence="5" id="KW-1185">Reference proteome</keyword>